<comment type="caution">
    <text evidence="14">The sequence shown here is derived from an EMBL/GenBank/DDBJ whole genome shotgun (WGS) entry which is preliminary data.</text>
</comment>
<evidence type="ECO:0000256" key="3">
    <source>
        <dbReference type="ARBA" id="ARBA00022457"/>
    </source>
</evidence>
<reference evidence="14 15" key="1">
    <citation type="submission" date="2018-02" db="EMBL/GenBank/DDBJ databases">
        <authorList>
            <person name="Cohen D.B."/>
            <person name="Kent A.D."/>
        </authorList>
    </citation>
    <scope>NUCLEOTIDE SEQUENCE [LARGE SCALE GENOMIC DNA]</scope>
    <source>
        <strain evidence="14 15">ULC007</strain>
    </source>
</reference>
<dbReference type="PROSITE" id="PS51462">
    <property type="entry name" value="NUDIX"/>
    <property type="match status" value="1"/>
</dbReference>
<dbReference type="EC" id="3.6.1.55" evidence="11"/>
<reference evidence="14 15" key="2">
    <citation type="submission" date="2018-03" db="EMBL/GenBank/DDBJ databases">
        <title>The ancient ancestry and fast evolution of plastids.</title>
        <authorList>
            <person name="Moore K.R."/>
            <person name="Magnabosco C."/>
            <person name="Momper L."/>
            <person name="Gold D.A."/>
            <person name="Bosak T."/>
            <person name="Fournier G.P."/>
        </authorList>
    </citation>
    <scope>NUCLEOTIDE SEQUENCE [LARGE SCALE GENOMIC DNA]</scope>
    <source>
        <strain evidence="14 15">ULC007</strain>
    </source>
</reference>
<dbReference type="InterPro" id="IPR047127">
    <property type="entry name" value="MutT-like"/>
</dbReference>
<evidence type="ECO:0000256" key="9">
    <source>
        <dbReference type="ARBA" id="ARBA00023204"/>
    </source>
</evidence>
<sequence length="150" mass="16955">MDNGSDDRIQVAIAILYRENRFLMQLRDNDPRIVHPGCWGFFGGHIEPGESSEVAVVRELIEEIGYTMPSVTRFKDYADEKVIRHVFHAPLTVGLEKLVLMEGWDLGLLSRDDIVRGECFSDRANQVRPMGATHQQILLDFIEANGSING</sequence>
<keyword evidence="4" id="KW-0235">DNA replication</keyword>
<dbReference type="GO" id="GO:0035539">
    <property type="term" value="F:8-oxo-7,8-dihydrodeoxyguanosine triphosphate pyrophosphatase activity"/>
    <property type="evidence" value="ECO:0007669"/>
    <property type="project" value="UniProtKB-EC"/>
</dbReference>
<comment type="similarity">
    <text evidence="2 12">Belongs to the Nudix hydrolase family.</text>
</comment>
<evidence type="ECO:0000313" key="15">
    <source>
        <dbReference type="Proteomes" id="UP000238634"/>
    </source>
</evidence>
<keyword evidence="5" id="KW-0479">Metal-binding</keyword>
<dbReference type="EMBL" id="PVWG01000021">
    <property type="protein sequence ID" value="PSB18024.1"/>
    <property type="molecule type" value="Genomic_DNA"/>
</dbReference>
<dbReference type="GO" id="GO:0006281">
    <property type="term" value="P:DNA repair"/>
    <property type="evidence" value="ECO:0007669"/>
    <property type="project" value="UniProtKB-KW"/>
</dbReference>
<dbReference type="InterPro" id="IPR015797">
    <property type="entry name" value="NUDIX_hydrolase-like_dom_sf"/>
</dbReference>
<keyword evidence="7 12" id="KW-0378">Hydrolase</keyword>
<dbReference type="AlphaFoldDB" id="A0A2T1DC42"/>
<dbReference type="Pfam" id="PF00293">
    <property type="entry name" value="NUDIX"/>
    <property type="match status" value="1"/>
</dbReference>
<evidence type="ECO:0000259" key="13">
    <source>
        <dbReference type="PROSITE" id="PS51462"/>
    </source>
</evidence>
<proteinExistence type="inferred from homology"/>
<dbReference type="PROSITE" id="PS00893">
    <property type="entry name" value="NUDIX_BOX"/>
    <property type="match status" value="1"/>
</dbReference>
<keyword evidence="9" id="KW-0234">DNA repair</keyword>
<dbReference type="GO" id="GO:0046872">
    <property type="term" value="F:metal ion binding"/>
    <property type="evidence" value="ECO:0007669"/>
    <property type="project" value="UniProtKB-KW"/>
</dbReference>
<dbReference type="CDD" id="cd18882">
    <property type="entry name" value="NUDIX_Hydrolase"/>
    <property type="match status" value="1"/>
</dbReference>
<evidence type="ECO:0000256" key="5">
    <source>
        <dbReference type="ARBA" id="ARBA00022723"/>
    </source>
</evidence>
<protein>
    <recommendedName>
        <fullName evidence="11">8-oxo-dGTP diphosphatase</fullName>
        <ecNumber evidence="11">3.6.1.55</ecNumber>
    </recommendedName>
</protein>
<dbReference type="GO" id="GO:0006260">
    <property type="term" value="P:DNA replication"/>
    <property type="evidence" value="ECO:0007669"/>
    <property type="project" value="UniProtKB-KW"/>
</dbReference>
<dbReference type="GO" id="GO:0008413">
    <property type="term" value="F:8-oxo-7,8-dihydroguanosine triphosphate pyrophosphatase activity"/>
    <property type="evidence" value="ECO:0007669"/>
    <property type="project" value="TreeGrafter"/>
</dbReference>
<name>A0A2T1DC42_9CYAN</name>
<evidence type="ECO:0000256" key="10">
    <source>
        <dbReference type="ARBA" id="ARBA00035861"/>
    </source>
</evidence>
<keyword evidence="8" id="KW-0460">Magnesium</keyword>
<dbReference type="PANTHER" id="PTHR47707">
    <property type="entry name" value="8-OXO-DGTP DIPHOSPHATASE"/>
    <property type="match status" value="1"/>
</dbReference>
<dbReference type="InterPro" id="IPR020084">
    <property type="entry name" value="NUDIX_hydrolase_CS"/>
</dbReference>
<organism evidence="14 15">
    <name type="scientific">Phormidesmis priestleyi ULC007</name>
    <dbReference type="NCBI Taxonomy" id="1920490"/>
    <lineage>
        <taxon>Bacteria</taxon>
        <taxon>Bacillati</taxon>
        <taxon>Cyanobacteriota</taxon>
        <taxon>Cyanophyceae</taxon>
        <taxon>Leptolyngbyales</taxon>
        <taxon>Leptolyngbyaceae</taxon>
        <taxon>Phormidesmis</taxon>
    </lineage>
</organism>
<evidence type="ECO:0000256" key="11">
    <source>
        <dbReference type="ARBA" id="ARBA00038905"/>
    </source>
</evidence>
<evidence type="ECO:0000256" key="8">
    <source>
        <dbReference type="ARBA" id="ARBA00022842"/>
    </source>
</evidence>
<keyword evidence="15" id="KW-1185">Reference proteome</keyword>
<keyword evidence="6" id="KW-0227">DNA damage</keyword>
<dbReference type="InterPro" id="IPR020476">
    <property type="entry name" value="Nudix_hydrolase"/>
</dbReference>
<comment type="cofactor">
    <cofactor evidence="1">
        <name>Mg(2+)</name>
        <dbReference type="ChEBI" id="CHEBI:18420"/>
    </cofactor>
</comment>
<evidence type="ECO:0000256" key="7">
    <source>
        <dbReference type="ARBA" id="ARBA00022801"/>
    </source>
</evidence>
<dbReference type="Proteomes" id="UP000238634">
    <property type="component" value="Unassembled WGS sequence"/>
</dbReference>
<comment type="catalytic activity">
    <reaction evidence="10">
        <text>8-oxo-dGTP + H2O = 8-oxo-dGMP + diphosphate + H(+)</text>
        <dbReference type="Rhea" id="RHEA:31575"/>
        <dbReference type="ChEBI" id="CHEBI:15377"/>
        <dbReference type="ChEBI" id="CHEBI:15378"/>
        <dbReference type="ChEBI" id="CHEBI:33019"/>
        <dbReference type="ChEBI" id="CHEBI:63224"/>
        <dbReference type="ChEBI" id="CHEBI:77896"/>
        <dbReference type="EC" id="3.6.1.55"/>
    </reaction>
</comment>
<dbReference type="RefSeq" id="WP_073073606.1">
    <property type="nucleotide sequence ID" value="NZ_MPPI01000023.1"/>
</dbReference>
<dbReference type="OrthoDB" id="161692at2"/>
<feature type="domain" description="Nudix hydrolase" evidence="13">
    <location>
        <begin position="7"/>
        <end position="143"/>
    </location>
</feature>
<dbReference type="InterPro" id="IPR000086">
    <property type="entry name" value="NUDIX_hydrolase_dom"/>
</dbReference>
<dbReference type="PANTHER" id="PTHR47707:SF1">
    <property type="entry name" value="NUDIX HYDROLASE FAMILY PROTEIN"/>
    <property type="match status" value="1"/>
</dbReference>
<accession>A0A2T1DC42</accession>
<evidence type="ECO:0000256" key="2">
    <source>
        <dbReference type="ARBA" id="ARBA00005582"/>
    </source>
</evidence>
<evidence type="ECO:0000256" key="12">
    <source>
        <dbReference type="RuleBase" id="RU003476"/>
    </source>
</evidence>
<dbReference type="SUPFAM" id="SSF55811">
    <property type="entry name" value="Nudix"/>
    <property type="match status" value="1"/>
</dbReference>
<dbReference type="GO" id="GO:0044716">
    <property type="term" value="F:8-oxo-GDP phosphatase activity"/>
    <property type="evidence" value="ECO:0007669"/>
    <property type="project" value="TreeGrafter"/>
</dbReference>
<evidence type="ECO:0000256" key="6">
    <source>
        <dbReference type="ARBA" id="ARBA00022763"/>
    </source>
</evidence>
<evidence type="ECO:0000313" key="14">
    <source>
        <dbReference type="EMBL" id="PSB18024.1"/>
    </source>
</evidence>
<dbReference type="Gene3D" id="3.90.79.10">
    <property type="entry name" value="Nucleoside Triphosphate Pyrophosphohydrolase"/>
    <property type="match status" value="1"/>
</dbReference>
<dbReference type="GO" id="GO:0044715">
    <property type="term" value="F:8-oxo-dGDP phosphatase activity"/>
    <property type="evidence" value="ECO:0007669"/>
    <property type="project" value="TreeGrafter"/>
</dbReference>
<dbReference type="PRINTS" id="PR00502">
    <property type="entry name" value="NUDIXFAMILY"/>
</dbReference>
<evidence type="ECO:0000256" key="4">
    <source>
        <dbReference type="ARBA" id="ARBA00022705"/>
    </source>
</evidence>
<evidence type="ECO:0000256" key="1">
    <source>
        <dbReference type="ARBA" id="ARBA00001946"/>
    </source>
</evidence>
<dbReference type="STRING" id="1920490.GCA_001895925_05158"/>
<keyword evidence="3" id="KW-0515">Mutator protein</keyword>
<gene>
    <name evidence="14" type="ORF">C7B65_16890</name>
</gene>